<evidence type="ECO:0008006" key="4">
    <source>
        <dbReference type="Google" id="ProtNLM"/>
    </source>
</evidence>
<feature type="transmembrane region" description="Helical" evidence="1">
    <location>
        <begin position="12"/>
        <end position="30"/>
    </location>
</feature>
<gene>
    <name evidence="2" type="ORF">IFM89_002196</name>
</gene>
<evidence type="ECO:0000313" key="2">
    <source>
        <dbReference type="EMBL" id="KAF9612600.1"/>
    </source>
</evidence>
<keyword evidence="3" id="KW-1185">Reference proteome</keyword>
<dbReference type="InterPro" id="IPR051616">
    <property type="entry name" value="Cul2-RING_E3_ligase_SR"/>
</dbReference>
<sequence length="86" mass="9259">MSLDTLNCRWDRIAAGFITIYFFRIVAAVLENSLPSVKLLIEAGANLNVGTCGVVPMVVATTQVESEMIKCLLKEGADPNVSIMKG</sequence>
<dbReference type="Proteomes" id="UP000631114">
    <property type="component" value="Unassembled WGS sequence"/>
</dbReference>
<reference evidence="2 3" key="1">
    <citation type="submission" date="2020-10" db="EMBL/GenBank/DDBJ databases">
        <title>The Coptis chinensis genome and diversification of protoberbering-type alkaloids.</title>
        <authorList>
            <person name="Wang B."/>
            <person name="Shu S."/>
            <person name="Song C."/>
            <person name="Liu Y."/>
        </authorList>
    </citation>
    <scope>NUCLEOTIDE SEQUENCE [LARGE SCALE GENOMIC DNA]</scope>
    <source>
        <strain evidence="2">HL-2020</strain>
        <tissue evidence="2">Leaf</tissue>
    </source>
</reference>
<protein>
    <recommendedName>
        <fullName evidence="4">Ankyrin repeat protein</fullName>
    </recommendedName>
</protein>
<proteinExistence type="predicted"/>
<evidence type="ECO:0000256" key="1">
    <source>
        <dbReference type="SAM" id="Phobius"/>
    </source>
</evidence>
<evidence type="ECO:0000313" key="3">
    <source>
        <dbReference type="Proteomes" id="UP000631114"/>
    </source>
</evidence>
<dbReference type="AlphaFoldDB" id="A0A835I6Q5"/>
<dbReference type="EMBL" id="JADFTS010000003">
    <property type="protein sequence ID" value="KAF9612600.1"/>
    <property type="molecule type" value="Genomic_DNA"/>
</dbReference>
<organism evidence="2 3">
    <name type="scientific">Coptis chinensis</name>
    <dbReference type="NCBI Taxonomy" id="261450"/>
    <lineage>
        <taxon>Eukaryota</taxon>
        <taxon>Viridiplantae</taxon>
        <taxon>Streptophyta</taxon>
        <taxon>Embryophyta</taxon>
        <taxon>Tracheophyta</taxon>
        <taxon>Spermatophyta</taxon>
        <taxon>Magnoliopsida</taxon>
        <taxon>Ranunculales</taxon>
        <taxon>Ranunculaceae</taxon>
        <taxon>Coptidoideae</taxon>
        <taxon>Coptis</taxon>
    </lineage>
</organism>
<keyword evidence="1" id="KW-1133">Transmembrane helix</keyword>
<dbReference type="OrthoDB" id="695627at2759"/>
<comment type="caution">
    <text evidence="2">The sequence shown here is derived from an EMBL/GenBank/DDBJ whole genome shotgun (WGS) entry which is preliminary data.</text>
</comment>
<dbReference type="Gene3D" id="1.25.40.20">
    <property type="entry name" value="Ankyrin repeat-containing domain"/>
    <property type="match status" value="1"/>
</dbReference>
<dbReference type="SUPFAM" id="SSF48403">
    <property type="entry name" value="Ankyrin repeat"/>
    <property type="match status" value="1"/>
</dbReference>
<dbReference type="InterPro" id="IPR036770">
    <property type="entry name" value="Ankyrin_rpt-contain_sf"/>
</dbReference>
<dbReference type="PANTHER" id="PTHR46224:SF6">
    <property type="entry name" value="ANKYRIN REPEAT FAMILY PROTEIN"/>
    <property type="match status" value="1"/>
</dbReference>
<keyword evidence="1" id="KW-0472">Membrane</keyword>
<dbReference type="PANTHER" id="PTHR46224">
    <property type="entry name" value="ANKYRIN REPEAT FAMILY PROTEIN"/>
    <property type="match status" value="1"/>
</dbReference>
<accession>A0A835I6Q5</accession>
<name>A0A835I6Q5_9MAGN</name>
<keyword evidence="1" id="KW-0812">Transmembrane</keyword>